<accession>A0A5J4ZRI9</accession>
<evidence type="ECO:0000313" key="2">
    <source>
        <dbReference type="Proteomes" id="UP000325577"/>
    </source>
</evidence>
<dbReference type="Proteomes" id="UP000325577">
    <property type="component" value="Linkage Group LG5"/>
</dbReference>
<organism evidence="1 2">
    <name type="scientific">Nyssa sinensis</name>
    <dbReference type="NCBI Taxonomy" id="561372"/>
    <lineage>
        <taxon>Eukaryota</taxon>
        <taxon>Viridiplantae</taxon>
        <taxon>Streptophyta</taxon>
        <taxon>Embryophyta</taxon>
        <taxon>Tracheophyta</taxon>
        <taxon>Spermatophyta</taxon>
        <taxon>Magnoliopsida</taxon>
        <taxon>eudicotyledons</taxon>
        <taxon>Gunneridae</taxon>
        <taxon>Pentapetalae</taxon>
        <taxon>asterids</taxon>
        <taxon>Cornales</taxon>
        <taxon>Nyssaceae</taxon>
        <taxon>Nyssa</taxon>
    </lineage>
</organism>
<name>A0A5J4ZRI9_9ASTE</name>
<reference evidence="1 2" key="1">
    <citation type="submission" date="2019-09" db="EMBL/GenBank/DDBJ databases">
        <title>A chromosome-level genome assembly of the Chinese tupelo Nyssa sinensis.</title>
        <authorList>
            <person name="Yang X."/>
            <person name="Kang M."/>
            <person name="Yang Y."/>
            <person name="Xiong H."/>
            <person name="Wang M."/>
            <person name="Zhang Z."/>
            <person name="Wang Z."/>
            <person name="Wu H."/>
            <person name="Ma T."/>
            <person name="Liu J."/>
            <person name="Xi Z."/>
        </authorList>
    </citation>
    <scope>NUCLEOTIDE SEQUENCE [LARGE SCALE GENOMIC DNA]</scope>
    <source>
        <strain evidence="1">J267</strain>
        <tissue evidence="1">Leaf</tissue>
    </source>
</reference>
<keyword evidence="2" id="KW-1185">Reference proteome</keyword>
<dbReference type="Gene3D" id="3.20.20.140">
    <property type="entry name" value="Metal-dependent hydrolases"/>
    <property type="match status" value="1"/>
</dbReference>
<evidence type="ECO:0000313" key="1">
    <source>
        <dbReference type="EMBL" id="KAA8521315.1"/>
    </source>
</evidence>
<dbReference type="InterPro" id="IPR032466">
    <property type="entry name" value="Metal_Hydrolase"/>
</dbReference>
<proteinExistence type="predicted"/>
<protein>
    <submittedName>
        <fullName evidence="1">Uncharacterized protein</fullName>
    </submittedName>
</protein>
<dbReference type="AlphaFoldDB" id="A0A5J4ZRI9"/>
<dbReference type="SUPFAM" id="SSF51556">
    <property type="entry name" value="Metallo-dependent hydrolases"/>
    <property type="match status" value="1"/>
</dbReference>
<dbReference type="OrthoDB" id="272271at2759"/>
<sequence length="174" mass="20084">MTLADPKVFIEAMLSEMRRVMRMELEQVHERIDQMDSARERQPQNVPNLRRRERVQPREVRIEDEEPYGAGFDEENDRDFVIAKLSSLTTADLYNAKHPIVLCTDDAGVFSTSLSGEYILAFGLDNIYCLLLEEEFLMACSVLKDYEYASYNPVTRSVKDLCVYISVLQVMVAE</sequence>
<gene>
    <name evidence="1" type="ORF">F0562_011988</name>
</gene>
<dbReference type="EMBL" id="CM018048">
    <property type="protein sequence ID" value="KAA8521315.1"/>
    <property type="molecule type" value="Genomic_DNA"/>
</dbReference>